<dbReference type="Proteomes" id="UP000184203">
    <property type="component" value="Unassembled WGS sequence"/>
</dbReference>
<sequence length="524" mass="57109">MEADSFSVAARSGNVARLYDETAECHAEKLALETDGKRYTHAELRDRSARFAGGLQALGLRPGDRIALFLPNCPEFVIAALGALKAGTPFVPMNPQYRTREVAYRLDDSDAKAVVVDESLRETAADAIRGVETDPVVIGRRDWDGEDGDRIADADRMFADVDGEPVLAERTDGDVAMQPYTSGTTGTPKGVLLTHRNLRAQSFMGFERTALDADEERFLSVLPLSHIAGFVNRTWQPLVRGASVFLRDSESWDPEAAMATIESKRITKFGAVAAMYVDIVEHDSFGEYDLSSLAESMEGGATMPTPVQETFENGVGVELFEAYGLTETGGGTHAGINATFGPRPGTIGQPFRATDCAVVDEDGETVSPGEAGELLVRGPHVMKGYHERPEATDAAFTDDGYFKTGDIVRRDEDNYYEVLGRKSDVIVTAGYNVYPGEVEEVLYDHPDVAEAAVVGKHDDRRGETVAAYVVPATGVSPNADRLREYCLETMAAYKHPREIEFVRTLPRTTSGKVQRFELGGRADD</sequence>
<dbReference type="Gene3D" id="3.40.50.12780">
    <property type="entry name" value="N-terminal domain of ligase-like"/>
    <property type="match status" value="1"/>
</dbReference>
<protein>
    <submittedName>
        <fullName evidence="3">AMP-dependent synthetase and ligase</fullName>
    </submittedName>
    <submittedName>
        <fullName evidence="4">Long-chain acyl-CoA synthetase</fullName>
    </submittedName>
</protein>
<evidence type="ECO:0000313" key="3">
    <source>
        <dbReference type="EMBL" id="EFW92738.1"/>
    </source>
</evidence>
<feature type="domain" description="AMP-dependent synthetase/ligase" evidence="1">
    <location>
        <begin position="20"/>
        <end position="386"/>
    </location>
</feature>
<dbReference type="InterPro" id="IPR042099">
    <property type="entry name" value="ANL_N_sf"/>
</dbReference>
<dbReference type="InterPro" id="IPR050237">
    <property type="entry name" value="ATP-dep_AMP-bd_enzyme"/>
</dbReference>
<proteinExistence type="predicted"/>
<dbReference type="InterPro" id="IPR025110">
    <property type="entry name" value="AMP-bd_C"/>
</dbReference>
<organism evidence="3 5">
    <name type="scientific">Haladaptatus paucihalophilus DX253</name>
    <dbReference type="NCBI Taxonomy" id="797209"/>
    <lineage>
        <taxon>Archaea</taxon>
        <taxon>Methanobacteriati</taxon>
        <taxon>Methanobacteriota</taxon>
        <taxon>Stenosarchaea group</taxon>
        <taxon>Halobacteria</taxon>
        <taxon>Halobacteriales</taxon>
        <taxon>Haladaptataceae</taxon>
        <taxon>Haladaptatus</taxon>
    </lineage>
</organism>
<feature type="domain" description="AMP-binding enzyme C-terminal" evidence="2">
    <location>
        <begin position="437"/>
        <end position="512"/>
    </location>
</feature>
<keyword evidence="3" id="KW-0436">Ligase</keyword>
<dbReference type="PATRIC" id="fig|797209.4.peg.1535"/>
<dbReference type="Proteomes" id="UP000003751">
    <property type="component" value="Unassembled WGS sequence"/>
</dbReference>
<dbReference type="AlphaFoldDB" id="E7QRW9"/>
<dbReference type="SUPFAM" id="SSF56801">
    <property type="entry name" value="Acetyl-CoA synthetase-like"/>
    <property type="match status" value="1"/>
</dbReference>
<dbReference type="InterPro" id="IPR045851">
    <property type="entry name" value="AMP-bd_C_sf"/>
</dbReference>
<evidence type="ECO:0000259" key="1">
    <source>
        <dbReference type="Pfam" id="PF00501"/>
    </source>
</evidence>
<dbReference type="OrthoDB" id="193284at2157"/>
<dbReference type="PANTHER" id="PTHR43767">
    <property type="entry name" value="LONG-CHAIN-FATTY-ACID--COA LIGASE"/>
    <property type="match status" value="1"/>
</dbReference>
<dbReference type="Gene3D" id="3.30.300.30">
    <property type="match status" value="1"/>
</dbReference>
<dbReference type="InterPro" id="IPR000873">
    <property type="entry name" value="AMP-dep_synth/lig_dom"/>
</dbReference>
<gene>
    <name evidence="4" type="ORF">SAMN05444342_0719</name>
    <name evidence="3" type="ORF">ZOD2009_07709</name>
</gene>
<dbReference type="GO" id="GO:0016878">
    <property type="term" value="F:acid-thiol ligase activity"/>
    <property type="evidence" value="ECO:0007669"/>
    <property type="project" value="UniProtKB-ARBA"/>
</dbReference>
<dbReference type="Pfam" id="PF00501">
    <property type="entry name" value="AMP-binding"/>
    <property type="match status" value="1"/>
</dbReference>
<dbReference type="PANTHER" id="PTHR43767:SF1">
    <property type="entry name" value="NONRIBOSOMAL PEPTIDE SYNTHASE PES1 (EUROFUNG)-RELATED"/>
    <property type="match status" value="1"/>
</dbReference>
<keyword evidence="6" id="KW-1185">Reference proteome</keyword>
<dbReference type="STRING" id="797209.GCA_000376445_00221"/>
<dbReference type="Pfam" id="PF13193">
    <property type="entry name" value="AMP-binding_C"/>
    <property type="match status" value="1"/>
</dbReference>
<evidence type="ECO:0000259" key="2">
    <source>
        <dbReference type="Pfam" id="PF13193"/>
    </source>
</evidence>
<name>E7QRW9_HALPU</name>
<dbReference type="RefSeq" id="WP_007978582.1">
    <property type="nucleotide sequence ID" value="NZ_AEMG01000006.1"/>
</dbReference>
<dbReference type="EMBL" id="FRAN01000001">
    <property type="protein sequence ID" value="SHK14006.1"/>
    <property type="molecule type" value="Genomic_DNA"/>
</dbReference>
<evidence type="ECO:0000313" key="6">
    <source>
        <dbReference type="Proteomes" id="UP000184203"/>
    </source>
</evidence>
<dbReference type="eggNOG" id="arCOG00856">
    <property type="taxonomic scope" value="Archaea"/>
</dbReference>
<accession>E7QRW9</accession>
<dbReference type="EMBL" id="AEMG01000006">
    <property type="protein sequence ID" value="EFW92738.1"/>
    <property type="molecule type" value="Genomic_DNA"/>
</dbReference>
<reference evidence="4" key="2">
    <citation type="submission" date="2016-11" db="EMBL/GenBank/DDBJ databases">
        <authorList>
            <person name="Jaros S."/>
            <person name="Januszkiewicz K."/>
            <person name="Wedrychowicz H."/>
        </authorList>
    </citation>
    <scope>NUCLEOTIDE SEQUENCE [LARGE SCALE GENOMIC DNA]</scope>
    <source>
        <strain evidence="4">DX253</strain>
    </source>
</reference>
<evidence type="ECO:0000313" key="4">
    <source>
        <dbReference type="EMBL" id="SHK14006.1"/>
    </source>
</evidence>
<reference evidence="3 5" key="1">
    <citation type="journal article" date="2014" name="ISME J.">
        <title>Trehalose/2-sulfotrehalose biosynthesis and glycine-betaine uptake are widely spread mechanisms for osmoadaptation in the Halobacteriales.</title>
        <authorList>
            <person name="Youssef N.H."/>
            <person name="Savage-Ashlock K.N."/>
            <person name="McCully A.L."/>
            <person name="Luedtke B."/>
            <person name="Shaw E.I."/>
            <person name="Hoff W.D."/>
            <person name="Elshahed M.S."/>
        </authorList>
    </citation>
    <scope>NUCLEOTIDE SEQUENCE [LARGE SCALE GENOMIC DNA]</scope>
    <source>
        <strain evidence="3 5">DX253</strain>
    </source>
</reference>
<evidence type="ECO:0000313" key="5">
    <source>
        <dbReference type="Proteomes" id="UP000003751"/>
    </source>
</evidence>
<reference evidence="6" key="3">
    <citation type="submission" date="2016-11" db="EMBL/GenBank/DDBJ databases">
        <authorList>
            <person name="Varghese N."/>
            <person name="Submissions S."/>
        </authorList>
    </citation>
    <scope>NUCLEOTIDE SEQUENCE [LARGE SCALE GENOMIC DNA]</scope>
    <source>
        <strain evidence="6">DX253</strain>
    </source>
</reference>